<evidence type="ECO:0000313" key="1">
    <source>
        <dbReference type="EMBL" id="WMV30300.1"/>
    </source>
</evidence>
<dbReference type="AlphaFoldDB" id="A0AAF0R093"/>
<evidence type="ECO:0000313" key="2">
    <source>
        <dbReference type="Proteomes" id="UP001234989"/>
    </source>
</evidence>
<gene>
    <name evidence="1" type="ORF">MTR67_023685</name>
</gene>
<protein>
    <recommendedName>
        <fullName evidence="3">RNase H type-1 domain-containing protein</fullName>
    </recommendedName>
</protein>
<name>A0AAF0R093_SOLVR</name>
<keyword evidence="2" id="KW-1185">Reference proteome</keyword>
<sequence length="81" mass="9719">MIRQNWRIPWALAERIEEIQRIMNSLSIQMDHVFREANQLANFIINETINQEGKLQYLSFSQLPSKARRILNMDKHQIPLE</sequence>
<organism evidence="1 2">
    <name type="scientific">Solanum verrucosum</name>
    <dbReference type="NCBI Taxonomy" id="315347"/>
    <lineage>
        <taxon>Eukaryota</taxon>
        <taxon>Viridiplantae</taxon>
        <taxon>Streptophyta</taxon>
        <taxon>Embryophyta</taxon>
        <taxon>Tracheophyta</taxon>
        <taxon>Spermatophyta</taxon>
        <taxon>Magnoliopsida</taxon>
        <taxon>eudicotyledons</taxon>
        <taxon>Gunneridae</taxon>
        <taxon>Pentapetalae</taxon>
        <taxon>asterids</taxon>
        <taxon>lamiids</taxon>
        <taxon>Solanales</taxon>
        <taxon>Solanaceae</taxon>
        <taxon>Solanoideae</taxon>
        <taxon>Solaneae</taxon>
        <taxon>Solanum</taxon>
    </lineage>
</organism>
<reference evidence="1" key="1">
    <citation type="submission" date="2023-08" db="EMBL/GenBank/DDBJ databases">
        <title>A de novo genome assembly of Solanum verrucosum Schlechtendal, a Mexican diploid species geographically isolated from the other diploid A-genome species in potato relatives.</title>
        <authorList>
            <person name="Hosaka K."/>
        </authorList>
    </citation>
    <scope>NUCLEOTIDE SEQUENCE</scope>
    <source>
        <tissue evidence="1">Young leaves</tissue>
    </source>
</reference>
<dbReference type="EMBL" id="CP133616">
    <property type="protein sequence ID" value="WMV30300.1"/>
    <property type="molecule type" value="Genomic_DNA"/>
</dbReference>
<proteinExistence type="predicted"/>
<dbReference type="Proteomes" id="UP001234989">
    <property type="component" value="Chromosome 5"/>
</dbReference>
<accession>A0AAF0R093</accession>
<evidence type="ECO:0008006" key="3">
    <source>
        <dbReference type="Google" id="ProtNLM"/>
    </source>
</evidence>